<evidence type="ECO:0000256" key="2">
    <source>
        <dbReference type="ARBA" id="ARBA00003215"/>
    </source>
</evidence>
<dbReference type="GO" id="GO:0005507">
    <property type="term" value="F:copper ion binding"/>
    <property type="evidence" value="ECO:0007669"/>
    <property type="project" value="TreeGrafter"/>
</dbReference>
<sequence>MKTWKTTNNQNDIVCRTGAGDVPYLSFPLLEQSGLVHHGFSTRMGGVSTGIYESMNLSFTRGDEDASVRENFERFGAAIGVRTSDMVFSRQTHTSNVRIVTEEDRGKGIVCPVDYDNVDGLVTDVPGLCLVTFYADCVPLFFLDPVRKVIGLSHSGWRGTVAKIGLETVKKMQEVYGSRPEDTLACIGPSICQSCYEVSGDVIDAFRESFSPRLWETLFYEKPDGKYQLNLWKANEVVFAEAGILTEHIAVTNICTNCNPELLYSHRASGGRRGSLAAFLALKETQEGNQPPCITHF</sequence>
<dbReference type="GO" id="GO:0017061">
    <property type="term" value="F:S-methyl-5-thioadenosine phosphorylase activity"/>
    <property type="evidence" value="ECO:0007669"/>
    <property type="project" value="UniProtKB-EC"/>
</dbReference>
<comment type="caution">
    <text evidence="12">The sequence shown here is derived from an EMBL/GenBank/DDBJ whole genome shotgun (WGS) entry which is preliminary data.</text>
</comment>
<dbReference type="InterPro" id="IPR038371">
    <property type="entry name" value="Cu_polyphenol_OxRdtase_sf"/>
</dbReference>
<evidence type="ECO:0000256" key="9">
    <source>
        <dbReference type="ARBA" id="ARBA00048968"/>
    </source>
</evidence>
<comment type="function">
    <text evidence="2">Purine nucleoside enzyme that catalyzes the phosphorolysis of adenosine and inosine nucleosides, yielding D-ribose 1-phosphate and the respective free bases, adenine and hypoxanthine. Also catalyzes the phosphorolysis of S-methyl-5'-thioadenosine into adenine and S-methyl-5-thio-alpha-D-ribose 1-phosphate. Also has adenosine deaminase activity.</text>
</comment>
<name>A0A9W6C599_9FIRM</name>
<dbReference type="RefSeq" id="WP_087252337.1">
    <property type="nucleotide sequence ID" value="NZ_BSBO01000001.1"/>
</dbReference>
<proteinExistence type="inferred from homology"/>
<evidence type="ECO:0000256" key="10">
    <source>
        <dbReference type="ARBA" id="ARBA00049893"/>
    </source>
</evidence>
<keyword evidence="13" id="KW-1185">Reference proteome</keyword>
<dbReference type="Proteomes" id="UP001145145">
    <property type="component" value="Unassembled WGS sequence"/>
</dbReference>
<organism evidence="12 13">
    <name type="scientific">Sellimonas catena</name>
    <dbReference type="NCBI Taxonomy" id="2994035"/>
    <lineage>
        <taxon>Bacteria</taxon>
        <taxon>Bacillati</taxon>
        <taxon>Bacillota</taxon>
        <taxon>Clostridia</taxon>
        <taxon>Lachnospirales</taxon>
        <taxon>Lachnospiraceae</taxon>
        <taxon>Sellimonas</taxon>
    </lineage>
</organism>
<evidence type="ECO:0000256" key="6">
    <source>
        <dbReference type="ARBA" id="ARBA00022801"/>
    </source>
</evidence>
<dbReference type="CDD" id="cd16833">
    <property type="entry name" value="YfiH"/>
    <property type="match status" value="1"/>
</dbReference>
<evidence type="ECO:0000256" key="5">
    <source>
        <dbReference type="ARBA" id="ARBA00022723"/>
    </source>
</evidence>
<dbReference type="SUPFAM" id="SSF64438">
    <property type="entry name" value="CNF1/YfiH-like putative cysteine hydrolases"/>
    <property type="match status" value="1"/>
</dbReference>
<comment type="similarity">
    <text evidence="3 11">Belongs to the purine nucleoside phosphorylase YfiH/LACC1 family.</text>
</comment>
<evidence type="ECO:0000256" key="4">
    <source>
        <dbReference type="ARBA" id="ARBA00022679"/>
    </source>
</evidence>
<accession>A0A9W6C599</accession>
<evidence type="ECO:0000256" key="3">
    <source>
        <dbReference type="ARBA" id="ARBA00007353"/>
    </source>
</evidence>
<dbReference type="GO" id="GO:0016787">
    <property type="term" value="F:hydrolase activity"/>
    <property type="evidence" value="ECO:0007669"/>
    <property type="project" value="UniProtKB-KW"/>
</dbReference>
<evidence type="ECO:0000256" key="11">
    <source>
        <dbReference type="RuleBase" id="RU361274"/>
    </source>
</evidence>
<evidence type="ECO:0000313" key="13">
    <source>
        <dbReference type="Proteomes" id="UP001145145"/>
    </source>
</evidence>
<evidence type="ECO:0000256" key="8">
    <source>
        <dbReference type="ARBA" id="ARBA00047989"/>
    </source>
</evidence>
<evidence type="ECO:0000313" key="12">
    <source>
        <dbReference type="EMBL" id="GLG02865.1"/>
    </source>
</evidence>
<comment type="catalytic activity">
    <reaction evidence="1">
        <text>inosine + phosphate = alpha-D-ribose 1-phosphate + hypoxanthine</text>
        <dbReference type="Rhea" id="RHEA:27646"/>
        <dbReference type="ChEBI" id="CHEBI:17368"/>
        <dbReference type="ChEBI" id="CHEBI:17596"/>
        <dbReference type="ChEBI" id="CHEBI:43474"/>
        <dbReference type="ChEBI" id="CHEBI:57720"/>
        <dbReference type="EC" id="2.4.2.1"/>
    </reaction>
    <physiologicalReaction direction="left-to-right" evidence="1">
        <dbReference type="Rhea" id="RHEA:27647"/>
    </physiologicalReaction>
</comment>
<dbReference type="Gene3D" id="3.60.140.10">
    <property type="entry name" value="CNF1/YfiH-like putative cysteine hydrolases"/>
    <property type="match status" value="1"/>
</dbReference>
<keyword evidence="7" id="KW-0862">Zinc</keyword>
<dbReference type="AlphaFoldDB" id="A0A9W6C599"/>
<evidence type="ECO:0000256" key="1">
    <source>
        <dbReference type="ARBA" id="ARBA00000553"/>
    </source>
</evidence>
<comment type="catalytic activity">
    <reaction evidence="8">
        <text>adenosine + H2O + H(+) = inosine + NH4(+)</text>
        <dbReference type="Rhea" id="RHEA:24408"/>
        <dbReference type="ChEBI" id="CHEBI:15377"/>
        <dbReference type="ChEBI" id="CHEBI:15378"/>
        <dbReference type="ChEBI" id="CHEBI:16335"/>
        <dbReference type="ChEBI" id="CHEBI:17596"/>
        <dbReference type="ChEBI" id="CHEBI:28938"/>
        <dbReference type="EC" id="3.5.4.4"/>
    </reaction>
    <physiologicalReaction direction="left-to-right" evidence="8">
        <dbReference type="Rhea" id="RHEA:24409"/>
    </physiologicalReaction>
</comment>
<dbReference type="InterPro" id="IPR011324">
    <property type="entry name" value="Cytotoxic_necrot_fac-like_cat"/>
</dbReference>
<dbReference type="InterPro" id="IPR003730">
    <property type="entry name" value="Cu_polyphenol_OxRdtase"/>
</dbReference>
<dbReference type="EMBL" id="BSBO01000001">
    <property type="protein sequence ID" value="GLG02865.1"/>
    <property type="molecule type" value="Genomic_DNA"/>
</dbReference>
<protein>
    <recommendedName>
        <fullName evidence="11">Purine nucleoside phosphorylase</fullName>
    </recommendedName>
</protein>
<dbReference type="PANTHER" id="PTHR30616:SF2">
    <property type="entry name" value="PURINE NUCLEOSIDE PHOSPHORYLASE LACC1"/>
    <property type="match status" value="1"/>
</dbReference>
<comment type="catalytic activity">
    <reaction evidence="10">
        <text>S-methyl-5'-thioadenosine + phosphate = 5-(methylsulfanyl)-alpha-D-ribose 1-phosphate + adenine</text>
        <dbReference type="Rhea" id="RHEA:11852"/>
        <dbReference type="ChEBI" id="CHEBI:16708"/>
        <dbReference type="ChEBI" id="CHEBI:17509"/>
        <dbReference type="ChEBI" id="CHEBI:43474"/>
        <dbReference type="ChEBI" id="CHEBI:58533"/>
        <dbReference type="EC" id="2.4.2.28"/>
    </reaction>
    <physiologicalReaction direction="left-to-right" evidence="10">
        <dbReference type="Rhea" id="RHEA:11853"/>
    </physiologicalReaction>
</comment>
<reference evidence="12 13" key="1">
    <citation type="journal article" date="2023" name="Int. J. Syst. Evol. Microbiol.">
        <title>Sellimonas catena sp. nov., isolated from human faeces.</title>
        <authorList>
            <person name="Hisatomi A."/>
            <person name="Ohkuma M."/>
            <person name="Sakamoto M."/>
        </authorList>
    </citation>
    <scope>NUCLEOTIDE SEQUENCE [LARGE SCALE GENOMIC DNA]</scope>
    <source>
        <strain evidence="12 13">12EGH17</strain>
    </source>
</reference>
<dbReference type="Pfam" id="PF02578">
    <property type="entry name" value="Cu-oxidase_4"/>
    <property type="match status" value="1"/>
</dbReference>
<keyword evidence="6" id="KW-0378">Hydrolase</keyword>
<keyword evidence="5" id="KW-0479">Metal-binding</keyword>
<dbReference type="NCBIfam" id="TIGR00726">
    <property type="entry name" value="peptidoglycan editing factor PgeF"/>
    <property type="match status" value="1"/>
</dbReference>
<keyword evidence="4" id="KW-0808">Transferase</keyword>
<dbReference type="PANTHER" id="PTHR30616">
    <property type="entry name" value="UNCHARACTERIZED PROTEIN YFIH"/>
    <property type="match status" value="1"/>
</dbReference>
<evidence type="ECO:0000256" key="7">
    <source>
        <dbReference type="ARBA" id="ARBA00022833"/>
    </source>
</evidence>
<comment type="catalytic activity">
    <reaction evidence="9">
        <text>adenosine + phosphate = alpha-D-ribose 1-phosphate + adenine</text>
        <dbReference type="Rhea" id="RHEA:27642"/>
        <dbReference type="ChEBI" id="CHEBI:16335"/>
        <dbReference type="ChEBI" id="CHEBI:16708"/>
        <dbReference type="ChEBI" id="CHEBI:43474"/>
        <dbReference type="ChEBI" id="CHEBI:57720"/>
        <dbReference type="EC" id="2.4.2.1"/>
    </reaction>
    <physiologicalReaction direction="left-to-right" evidence="9">
        <dbReference type="Rhea" id="RHEA:27643"/>
    </physiologicalReaction>
</comment>
<gene>
    <name evidence="12" type="ORF">Selli1_00390</name>
</gene>